<dbReference type="GO" id="GO:0033617">
    <property type="term" value="P:mitochondrial respiratory chain complex IV assembly"/>
    <property type="evidence" value="ECO:0007669"/>
    <property type="project" value="TreeGrafter"/>
</dbReference>
<dbReference type="InterPro" id="IPR040153">
    <property type="entry name" value="Rcf2"/>
</dbReference>
<feature type="region of interest" description="Disordered" evidence="5">
    <location>
        <begin position="77"/>
        <end position="102"/>
    </location>
</feature>
<keyword evidence="4" id="KW-0472">Membrane</keyword>
<feature type="domain" description="HIG1" evidence="6">
    <location>
        <begin position="1"/>
        <end position="83"/>
    </location>
</feature>
<reference evidence="7" key="2">
    <citation type="journal article" date="2022" name="Hortic Res">
        <title>The genome of Dioscorea zingiberensis sheds light on the biosynthesis, origin and evolution of the medicinally important diosgenin saponins.</title>
        <authorList>
            <person name="Li Y."/>
            <person name="Tan C."/>
            <person name="Li Z."/>
            <person name="Guo J."/>
            <person name="Li S."/>
            <person name="Chen X."/>
            <person name="Wang C."/>
            <person name="Dai X."/>
            <person name="Yang H."/>
            <person name="Song W."/>
            <person name="Hou L."/>
            <person name="Xu J."/>
            <person name="Tong Z."/>
            <person name="Xu A."/>
            <person name="Yuan X."/>
            <person name="Wang W."/>
            <person name="Yang Q."/>
            <person name="Chen L."/>
            <person name="Sun Z."/>
            <person name="Wang K."/>
            <person name="Pan B."/>
            <person name="Chen J."/>
            <person name="Bao Y."/>
            <person name="Liu F."/>
            <person name="Qi X."/>
            <person name="Gang D.R."/>
            <person name="Wen J."/>
            <person name="Li J."/>
        </authorList>
    </citation>
    <scope>NUCLEOTIDE SEQUENCE</scope>
    <source>
        <strain evidence="7">Dzin_1.0</strain>
    </source>
</reference>
<organism evidence="7 8">
    <name type="scientific">Dioscorea zingiberensis</name>
    <dbReference type="NCBI Taxonomy" id="325984"/>
    <lineage>
        <taxon>Eukaryota</taxon>
        <taxon>Viridiplantae</taxon>
        <taxon>Streptophyta</taxon>
        <taxon>Embryophyta</taxon>
        <taxon>Tracheophyta</taxon>
        <taxon>Spermatophyta</taxon>
        <taxon>Magnoliopsida</taxon>
        <taxon>Liliopsida</taxon>
        <taxon>Dioscoreales</taxon>
        <taxon>Dioscoreaceae</taxon>
        <taxon>Dioscorea</taxon>
    </lineage>
</organism>
<dbReference type="Gene3D" id="6.10.140.1320">
    <property type="match status" value="1"/>
</dbReference>
<dbReference type="PANTHER" id="PTHR28018">
    <property type="entry name" value="RESPIRATORY SUPERCOMPLEX FACTOR 2, MITOCHONDRIAL"/>
    <property type="match status" value="1"/>
</dbReference>
<protein>
    <recommendedName>
        <fullName evidence="6">HIG1 domain-containing protein</fullName>
    </recommendedName>
</protein>
<proteinExistence type="predicted"/>
<evidence type="ECO:0000259" key="6">
    <source>
        <dbReference type="PROSITE" id="PS51503"/>
    </source>
</evidence>
<gene>
    <name evidence="7" type="ORF">J5N97_008904</name>
</gene>
<dbReference type="PANTHER" id="PTHR28018:SF2">
    <property type="entry name" value="F18C1.18 PROTEIN-RELATED"/>
    <property type="match status" value="1"/>
</dbReference>
<dbReference type="Proteomes" id="UP001085076">
    <property type="component" value="Miscellaneous, Linkage group lg02"/>
</dbReference>
<evidence type="ECO:0000313" key="7">
    <source>
        <dbReference type="EMBL" id="KAJ0980649.1"/>
    </source>
</evidence>
<evidence type="ECO:0000256" key="3">
    <source>
        <dbReference type="ARBA" id="ARBA00022989"/>
    </source>
</evidence>
<evidence type="ECO:0000256" key="1">
    <source>
        <dbReference type="ARBA" id="ARBA00004173"/>
    </source>
</evidence>
<reference evidence="7" key="1">
    <citation type="submission" date="2021-03" db="EMBL/GenBank/DDBJ databases">
        <authorList>
            <person name="Li Z."/>
            <person name="Yang C."/>
        </authorList>
    </citation>
    <scope>NUCLEOTIDE SEQUENCE</scope>
    <source>
        <strain evidence="7">Dzin_1.0</strain>
        <tissue evidence="7">Leaf</tissue>
    </source>
</reference>
<sequence>MAEGLSTMESFRKWVVEHKLRAVGCLWISGIAGSMAYNWSRPNMKPSVKIIHARLHAQALTLAALAGAAVVEYYDHKSGSGSGTGPKVDKYANQLLTHSQKD</sequence>
<evidence type="ECO:0000256" key="5">
    <source>
        <dbReference type="SAM" id="MobiDB-lite"/>
    </source>
</evidence>
<dbReference type="InterPro" id="IPR007667">
    <property type="entry name" value="Hypoxia_induced_domain"/>
</dbReference>
<dbReference type="GO" id="GO:0005739">
    <property type="term" value="C:mitochondrion"/>
    <property type="evidence" value="ECO:0007669"/>
    <property type="project" value="UniProtKB-SubCell"/>
</dbReference>
<dbReference type="OrthoDB" id="1915122at2759"/>
<keyword evidence="8" id="KW-1185">Reference proteome</keyword>
<name>A0A9D5CX10_9LILI</name>
<comment type="caution">
    <text evidence="7">The sequence shown here is derived from an EMBL/GenBank/DDBJ whole genome shotgun (WGS) entry which is preliminary data.</text>
</comment>
<dbReference type="AlphaFoldDB" id="A0A9D5CX10"/>
<dbReference type="PROSITE" id="PS51503">
    <property type="entry name" value="HIG1"/>
    <property type="match status" value="1"/>
</dbReference>
<keyword evidence="3" id="KW-1133">Transmembrane helix</keyword>
<evidence type="ECO:0000256" key="4">
    <source>
        <dbReference type="ARBA" id="ARBA00023136"/>
    </source>
</evidence>
<comment type="subcellular location">
    <subcellularLocation>
        <location evidence="1">Mitochondrion</location>
    </subcellularLocation>
</comment>
<dbReference type="Pfam" id="PF04588">
    <property type="entry name" value="HIG_1_N"/>
    <property type="match status" value="1"/>
</dbReference>
<keyword evidence="2" id="KW-0812">Transmembrane</keyword>
<evidence type="ECO:0000313" key="8">
    <source>
        <dbReference type="Proteomes" id="UP001085076"/>
    </source>
</evidence>
<accession>A0A9D5CX10</accession>
<evidence type="ECO:0000256" key="2">
    <source>
        <dbReference type="ARBA" id="ARBA00022692"/>
    </source>
</evidence>
<dbReference type="EMBL" id="JAGGNH010000002">
    <property type="protein sequence ID" value="KAJ0980649.1"/>
    <property type="molecule type" value="Genomic_DNA"/>
</dbReference>